<dbReference type="KEGG" id="alim:106530866"/>
<dbReference type="PANTHER" id="PTHR22803">
    <property type="entry name" value="MANNOSE, PHOSPHOLIPASE, LECTIN RECEPTOR RELATED"/>
    <property type="match status" value="1"/>
</dbReference>
<keyword evidence="2" id="KW-1133">Transmembrane helix</keyword>
<keyword evidence="2" id="KW-0472">Membrane</keyword>
<dbReference type="InterPro" id="IPR001304">
    <property type="entry name" value="C-type_lectin-like"/>
</dbReference>
<dbReference type="PROSITE" id="PS50041">
    <property type="entry name" value="C_TYPE_LECTIN_2"/>
    <property type="match status" value="1"/>
</dbReference>
<evidence type="ECO:0000313" key="5">
    <source>
        <dbReference type="RefSeq" id="XP_013882029.1"/>
    </source>
</evidence>
<protein>
    <submittedName>
        <fullName evidence="5">CD209 antigen-like protein E</fullName>
    </submittedName>
</protein>
<name>A0A2I4CPX0_AUSLI</name>
<evidence type="ECO:0000313" key="4">
    <source>
        <dbReference type="Proteomes" id="UP000192220"/>
    </source>
</evidence>
<evidence type="ECO:0000259" key="3">
    <source>
        <dbReference type="PROSITE" id="PS50041"/>
    </source>
</evidence>
<dbReference type="InterPro" id="IPR016187">
    <property type="entry name" value="CTDL_fold"/>
</dbReference>
<reference evidence="5" key="1">
    <citation type="submission" date="2025-08" db="UniProtKB">
        <authorList>
            <consortium name="RefSeq"/>
        </authorList>
    </citation>
    <scope>IDENTIFICATION</scope>
</reference>
<dbReference type="InterPro" id="IPR016186">
    <property type="entry name" value="C-type_lectin-like/link_sf"/>
</dbReference>
<dbReference type="RefSeq" id="XP_013882029.1">
    <property type="nucleotide sequence ID" value="XM_014026575.1"/>
</dbReference>
<dbReference type="SUPFAM" id="SSF56436">
    <property type="entry name" value="C-type lectin-like"/>
    <property type="match status" value="1"/>
</dbReference>
<dbReference type="SMART" id="SM00034">
    <property type="entry name" value="CLECT"/>
    <property type="match status" value="1"/>
</dbReference>
<dbReference type="OrthoDB" id="2142683at2759"/>
<dbReference type="Gene3D" id="3.10.100.10">
    <property type="entry name" value="Mannose-Binding Protein A, subunit A"/>
    <property type="match status" value="1"/>
</dbReference>
<dbReference type="Pfam" id="PF00059">
    <property type="entry name" value="Lectin_C"/>
    <property type="match status" value="1"/>
</dbReference>
<feature type="domain" description="C-type lectin" evidence="3">
    <location>
        <begin position="70"/>
        <end position="193"/>
    </location>
</feature>
<dbReference type="AlphaFoldDB" id="A0A2I4CPX0"/>
<dbReference type="Proteomes" id="UP000192220">
    <property type="component" value="Unplaced"/>
</dbReference>
<dbReference type="InterPro" id="IPR033989">
    <property type="entry name" value="CD209-like_CTLD"/>
</dbReference>
<dbReference type="GO" id="GO:0030246">
    <property type="term" value="F:carbohydrate binding"/>
    <property type="evidence" value="ECO:0007669"/>
    <property type="project" value="UniProtKB-KW"/>
</dbReference>
<keyword evidence="2" id="KW-0812">Transmembrane</keyword>
<evidence type="ECO:0000256" key="2">
    <source>
        <dbReference type="SAM" id="Phobius"/>
    </source>
</evidence>
<proteinExistence type="predicted"/>
<dbReference type="CDD" id="cd03590">
    <property type="entry name" value="CLECT_DC-SIGN_like"/>
    <property type="match status" value="1"/>
</dbReference>
<dbReference type="InterPro" id="IPR050111">
    <property type="entry name" value="C-type_lectin/snaclec_domain"/>
</dbReference>
<organism evidence="4 5">
    <name type="scientific">Austrofundulus limnaeus</name>
    <name type="common">Annual killifish</name>
    <dbReference type="NCBI Taxonomy" id="52670"/>
    <lineage>
        <taxon>Eukaryota</taxon>
        <taxon>Metazoa</taxon>
        <taxon>Chordata</taxon>
        <taxon>Craniata</taxon>
        <taxon>Vertebrata</taxon>
        <taxon>Euteleostomi</taxon>
        <taxon>Actinopterygii</taxon>
        <taxon>Neopterygii</taxon>
        <taxon>Teleostei</taxon>
        <taxon>Neoteleostei</taxon>
        <taxon>Acanthomorphata</taxon>
        <taxon>Ovalentaria</taxon>
        <taxon>Atherinomorphae</taxon>
        <taxon>Cyprinodontiformes</taxon>
        <taxon>Rivulidae</taxon>
        <taxon>Austrofundulus</taxon>
    </lineage>
</organism>
<feature type="transmembrane region" description="Helical" evidence="2">
    <location>
        <begin position="21"/>
        <end position="39"/>
    </location>
</feature>
<accession>A0A2I4CPX0</accession>
<dbReference type="InParanoid" id="A0A2I4CPX0"/>
<gene>
    <name evidence="5" type="primary">LOC106530866</name>
</gene>
<keyword evidence="4" id="KW-1185">Reference proteome</keyword>
<keyword evidence="1" id="KW-0430">Lectin</keyword>
<evidence type="ECO:0000256" key="1">
    <source>
        <dbReference type="ARBA" id="ARBA00022734"/>
    </source>
</evidence>
<sequence>MAGCCEAAEKPKRNSKLPSETVVLLVLCVLLAAALIIFIRHSLRTANQSIQTLREENEALWKNLSGWEEHGGNCYYFDTDELNWTESRSFCRDVGGDLVKIDSREEQEFLVRRLRDKMISIEDWFWIGLTDLETEGSWLWVDRSPLDKSFWINGEPNNVGNEDCVALTVDRADGDLQTWNDFPCRHVARFICEKPPGSAQSSCV</sequence>
<dbReference type="GeneID" id="106530866"/>